<sequence length="60" mass="6759">MIIIVRFWCVGCIHVIGLWFEFDLLSPVSTNSSCRFASVRQIALLLVLDINCSNSFALIL</sequence>
<name>A0A3M7T9C4_BRAPC</name>
<evidence type="ECO:0000313" key="2">
    <source>
        <dbReference type="Proteomes" id="UP000276133"/>
    </source>
</evidence>
<reference evidence="1 2" key="1">
    <citation type="journal article" date="2018" name="Sci. Rep.">
        <title>Genomic signatures of local adaptation to the degree of environmental predictability in rotifers.</title>
        <authorList>
            <person name="Franch-Gras L."/>
            <person name="Hahn C."/>
            <person name="Garcia-Roger E.M."/>
            <person name="Carmona M.J."/>
            <person name="Serra M."/>
            <person name="Gomez A."/>
        </authorList>
    </citation>
    <scope>NUCLEOTIDE SEQUENCE [LARGE SCALE GENOMIC DNA]</scope>
    <source>
        <strain evidence="1">HYR1</strain>
    </source>
</reference>
<dbReference type="Proteomes" id="UP000276133">
    <property type="component" value="Unassembled WGS sequence"/>
</dbReference>
<accession>A0A3M7T9C4</accession>
<proteinExistence type="predicted"/>
<evidence type="ECO:0000313" key="1">
    <source>
        <dbReference type="EMBL" id="RNA44498.1"/>
    </source>
</evidence>
<protein>
    <submittedName>
        <fullName evidence="1">Uncharacterized protein</fullName>
    </submittedName>
</protein>
<gene>
    <name evidence="1" type="ORF">BpHYR1_019887</name>
</gene>
<dbReference type="AlphaFoldDB" id="A0A3M7T9C4"/>
<organism evidence="1 2">
    <name type="scientific">Brachionus plicatilis</name>
    <name type="common">Marine rotifer</name>
    <name type="synonym">Brachionus muelleri</name>
    <dbReference type="NCBI Taxonomy" id="10195"/>
    <lineage>
        <taxon>Eukaryota</taxon>
        <taxon>Metazoa</taxon>
        <taxon>Spiralia</taxon>
        <taxon>Gnathifera</taxon>
        <taxon>Rotifera</taxon>
        <taxon>Eurotatoria</taxon>
        <taxon>Monogononta</taxon>
        <taxon>Pseudotrocha</taxon>
        <taxon>Ploima</taxon>
        <taxon>Brachionidae</taxon>
        <taxon>Brachionus</taxon>
    </lineage>
</organism>
<keyword evidence="2" id="KW-1185">Reference proteome</keyword>
<comment type="caution">
    <text evidence="1">The sequence shown here is derived from an EMBL/GenBank/DDBJ whole genome shotgun (WGS) entry which is preliminary data.</text>
</comment>
<dbReference type="EMBL" id="REGN01000097">
    <property type="protein sequence ID" value="RNA44498.1"/>
    <property type="molecule type" value="Genomic_DNA"/>
</dbReference>